<organism evidence="3 4">
    <name type="scientific">Paraphoma chrysanthemicola</name>
    <dbReference type="NCBI Taxonomy" id="798071"/>
    <lineage>
        <taxon>Eukaryota</taxon>
        <taxon>Fungi</taxon>
        <taxon>Dikarya</taxon>
        <taxon>Ascomycota</taxon>
        <taxon>Pezizomycotina</taxon>
        <taxon>Dothideomycetes</taxon>
        <taxon>Pleosporomycetidae</taxon>
        <taxon>Pleosporales</taxon>
        <taxon>Pleosporineae</taxon>
        <taxon>Phaeosphaeriaceae</taxon>
        <taxon>Paraphoma</taxon>
    </lineage>
</organism>
<gene>
    <name evidence="3" type="ORF">FB567DRAFT_617166</name>
</gene>
<dbReference type="AlphaFoldDB" id="A0A8K0RFC6"/>
<evidence type="ECO:0000259" key="2">
    <source>
        <dbReference type="Pfam" id="PF07156"/>
    </source>
</evidence>
<keyword evidence="4" id="KW-1185">Reference proteome</keyword>
<protein>
    <recommendedName>
        <fullName evidence="2">Prenylcysteine lyase domain-containing protein</fullName>
    </recommendedName>
</protein>
<feature type="region of interest" description="Disordered" evidence="1">
    <location>
        <begin position="187"/>
        <end position="206"/>
    </location>
</feature>
<evidence type="ECO:0000313" key="4">
    <source>
        <dbReference type="Proteomes" id="UP000813461"/>
    </source>
</evidence>
<dbReference type="GO" id="GO:0030328">
    <property type="term" value="P:prenylcysteine catabolic process"/>
    <property type="evidence" value="ECO:0007669"/>
    <property type="project" value="InterPro"/>
</dbReference>
<dbReference type="Proteomes" id="UP000813461">
    <property type="component" value="Unassembled WGS sequence"/>
</dbReference>
<dbReference type="InterPro" id="IPR010795">
    <property type="entry name" value="Prenylcys_lyase"/>
</dbReference>
<dbReference type="Pfam" id="PF07156">
    <property type="entry name" value="Prenylcys_lyase"/>
    <property type="match status" value="1"/>
</dbReference>
<name>A0A8K0RFC6_9PLEO</name>
<accession>A0A8K0RFC6</accession>
<dbReference type="EMBL" id="JAGMVJ010000004">
    <property type="protein sequence ID" value="KAH7091523.1"/>
    <property type="molecule type" value="Genomic_DNA"/>
</dbReference>
<sequence length="323" mass="35790">MVNVTREKGRVLAQNGKVKAVELSSEGNQTVVDISTQVIALSPCSLFARTFMSSVSLLRLGSKFSRPNGHRGISSGSSICSSDKSCPCTRSRFSKNQDKINGFTALMACQESKEVSMWSSNAELVESMIRSSRGELQMKNTVLHIGRSHDRRYILLTVHSSDASAEEQLEFHAVILPGSAQHLLLKNPSLPPDAAHQDEAPGASLSTQHVTHFATPDHLSPDYFNISVGVELPDRILTTTTDTTDPDLLLVHQFMHHFSREDRAAHVEQRERQHKECATNDIGYENAYRIVSKRWLEDKDCSISWESLGPGEALSKAGLIWVH</sequence>
<comment type="caution">
    <text evidence="3">The sequence shown here is derived from an EMBL/GenBank/DDBJ whole genome shotgun (WGS) entry which is preliminary data.</text>
</comment>
<proteinExistence type="predicted"/>
<reference evidence="3" key="1">
    <citation type="journal article" date="2021" name="Nat. Commun.">
        <title>Genetic determinants of endophytism in the Arabidopsis root mycobiome.</title>
        <authorList>
            <person name="Mesny F."/>
            <person name="Miyauchi S."/>
            <person name="Thiergart T."/>
            <person name="Pickel B."/>
            <person name="Atanasova L."/>
            <person name="Karlsson M."/>
            <person name="Huettel B."/>
            <person name="Barry K.W."/>
            <person name="Haridas S."/>
            <person name="Chen C."/>
            <person name="Bauer D."/>
            <person name="Andreopoulos W."/>
            <person name="Pangilinan J."/>
            <person name="LaButti K."/>
            <person name="Riley R."/>
            <person name="Lipzen A."/>
            <person name="Clum A."/>
            <person name="Drula E."/>
            <person name="Henrissat B."/>
            <person name="Kohler A."/>
            <person name="Grigoriev I.V."/>
            <person name="Martin F.M."/>
            <person name="Hacquard S."/>
        </authorList>
    </citation>
    <scope>NUCLEOTIDE SEQUENCE</scope>
    <source>
        <strain evidence="3">MPI-SDFR-AT-0120</strain>
    </source>
</reference>
<feature type="domain" description="Prenylcysteine lyase" evidence="2">
    <location>
        <begin position="87"/>
        <end position="262"/>
    </location>
</feature>
<evidence type="ECO:0000313" key="3">
    <source>
        <dbReference type="EMBL" id="KAH7091523.1"/>
    </source>
</evidence>
<dbReference type="GO" id="GO:0016670">
    <property type="term" value="F:oxidoreductase activity, acting on a sulfur group of donors, oxygen as acceptor"/>
    <property type="evidence" value="ECO:0007669"/>
    <property type="project" value="InterPro"/>
</dbReference>
<evidence type="ECO:0000256" key="1">
    <source>
        <dbReference type="SAM" id="MobiDB-lite"/>
    </source>
</evidence>